<dbReference type="OMA" id="HEFGKHD"/>
<feature type="transmembrane region" description="Helical" evidence="1">
    <location>
        <begin position="63"/>
        <end position="85"/>
    </location>
</feature>
<evidence type="ECO:0000313" key="3">
    <source>
        <dbReference type="WBParaSite" id="nRc.2.0.1.t23519-RA"/>
    </source>
</evidence>
<dbReference type="WBParaSite" id="nRc.2.0.1.t23519-RA">
    <property type="protein sequence ID" value="nRc.2.0.1.t23519-RA"/>
    <property type="gene ID" value="nRc.2.0.1.g23519"/>
</dbReference>
<feature type="transmembrane region" description="Helical" evidence="1">
    <location>
        <begin position="230"/>
        <end position="252"/>
    </location>
</feature>
<keyword evidence="1" id="KW-1133">Transmembrane helix</keyword>
<evidence type="ECO:0000313" key="2">
    <source>
        <dbReference type="Proteomes" id="UP000887565"/>
    </source>
</evidence>
<dbReference type="Proteomes" id="UP000887565">
    <property type="component" value="Unplaced"/>
</dbReference>
<feature type="transmembrane region" description="Helical" evidence="1">
    <location>
        <begin position="131"/>
        <end position="153"/>
    </location>
</feature>
<dbReference type="AlphaFoldDB" id="A0A915JAL3"/>
<dbReference type="PANTHER" id="PTHR13568:SF6">
    <property type="entry name" value="TRANSMEMBRANE PROTEIN 185A"/>
    <property type="match status" value="1"/>
</dbReference>
<feature type="transmembrane region" description="Helical" evidence="1">
    <location>
        <begin position="165"/>
        <end position="190"/>
    </location>
</feature>
<reference evidence="3" key="1">
    <citation type="submission" date="2022-11" db="UniProtKB">
        <authorList>
            <consortium name="WormBaseParasite"/>
        </authorList>
    </citation>
    <scope>IDENTIFICATION</scope>
</reference>
<organism evidence="2 3">
    <name type="scientific">Romanomermis culicivorax</name>
    <name type="common">Nematode worm</name>
    <dbReference type="NCBI Taxonomy" id="13658"/>
    <lineage>
        <taxon>Eukaryota</taxon>
        <taxon>Metazoa</taxon>
        <taxon>Ecdysozoa</taxon>
        <taxon>Nematoda</taxon>
        <taxon>Enoplea</taxon>
        <taxon>Dorylaimia</taxon>
        <taxon>Mermithida</taxon>
        <taxon>Mermithoidea</taxon>
        <taxon>Mermithidae</taxon>
        <taxon>Romanomermis</taxon>
    </lineage>
</organism>
<keyword evidence="2" id="KW-1185">Reference proteome</keyword>
<accession>A0A915JAL3</accession>
<keyword evidence="1" id="KW-0472">Membrane</keyword>
<proteinExistence type="predicted"/>
<keyword evidence="1" id="KW-0812">Transmembrane</keyword>
<feature type="transmembrane region" description="Helical" evidence="1">
    <location>
        <begin position="35"/>
        <end position="51"/>
    </location>
</feature>
<evidence type="ECO:0000256" key="1">
    <source>
        <dbReference type="SAM" id="Phobius"/>
    </source>
</evidence>
<dbReference type="Pfam" id="PF10269">
    <property type="entry name" value="Tmemb_185A"/>
    <property type="match status" value="1"/>
</dbReference>
<name>A0A915JAL3_ROMCU</name>
<feature type="transmembrane region" description="Helical" evidence="1">
    <location>
        <begin position="196"/>
        <end position="218"/>
    </location>
</feature>
<feature type="transmembrane region" description="Helical" evidence="1">
    <location>
        <begin position="264"/>
        <end position="283"/>
    </location>
</feature>
<feature type="transmembrane region" description="Helical" evidence="1">
    <location>
        <begin position="105"/>
        <end position="125"/>
    </location>
</feature>
<dbReference type="InterPro" id="IPR019396">
    <property type="entry name" value="TM_Fragile-X-F-assoc"/>
</dbReference>
<protein>
    <submittedName>
        <fullName evidence="3">Transmembrane protein 185A</fullName>
    </submittedName>
</protein>
<sequence>IVFWFEITIFVKYFYDSFGPINVIREYNFLYSRKVVVFACLFSFLVLFALKEDRNLSWPYWATLIPLWIWKTLAITGGIIGCIVFRIHPPNRNDLISHREYKAMILSFIQHFLLLIFELLVCFKLDFDSNLLWLFVFVPLLFQSLLAIPICVWSQKKGRNYEFEIVFAVNVLQFVFLALKLDAVLMWPWVVIFIPLWILICMSLIIVLYAIVSAILMIRSPDLMAEQRRTSVFSAINHTLLVVPILIFLVLLTNKLDGESQLPYLMVFTPLYVSLMCLIVMACGSKGGNQCKFTISTSFSQLISSDVECE</sequence>
<dbReference type="PANTHER" id="PTHR13568">
    <property type="entry name" value="FAM11A, B PROTEIN"/>
    <property type="match status" value="1"/>
</dbReference>